<keyword evidence="2" id="KW-0378">Hydrolase</keyword>
<dbReference type="Proteomes" id="UP000681967">
    <property type="component" value="Unassembled WGS sequence"/>
</dbReference>
<dbReference type="EMBL" id="CAJOBH010256943">
    <property type="protein sequence ID" value="CAF5149460.1"/>
    <property type="molecule type" value="Genomic_DNA"/>
</dbReference>
<organism evidence="5 6">
    <name type="scientific">Rotaria magnacalcarata</name>
    <dbReference type="NCBI Taxonomy" id="392030"/>
    <lineage>
        <taxon>Eukaryota</taxon>
        <taxon>Metazoa</taxon>
        <taxon>Spiralia</taxon>
        <taxon>Gnathifera</taxon>
        <taxon>Rotifera</taxon>
        <taxon>Eurotatoria</taxon>
        <taxon>Bdelloidea</taxon>
        <taxon>Philodinida</taxon>
        <taxon>Philodinidae</taxon>
        <taxon>Rotaria</taxon>
    </lineage>
</organism>
<evidence type="ECO:0000313" key="5">
    <source>
        <dbReference type="EMBL" id="CAF5149460.1"/>
    </source>
</evidence>
<dbReference type="AlphaFoldDB" id="A0A8S3G236"/>
<evidence type="ECO:0000256" key="3">
    <source>
        <dbReference type="ARBA" id="ARBA00023149"/>
    </source>
</evidence>
<evidence type="ECO:0000259" key="4">
    <source>
        <dbReference type="Pfam" id="PF18100"/>
    </source>
</evidence>
<dbReference type="GO" id="GO:0004115">
    <property type="term" value="F:3',5'-cyclic-AMP phosphodiesterase activity"/>
    <property type="evidence" value="ECO:0007669"/>
    <property type="project" value="UniProtKB-EC"/>
</dbReference>
<name>A0A8S3G236_9BILA</name>
<dbReference type="InterPro" id="IPR040844">
    <property type="entry name" value="PDE4_UCR"/>
</dbReference>
<comment type="caution">
    <text evidence="5">The sequence shown here is derived from an EMBL/GenBank/DDBJ whole genome shotgun (WGS) entry which is preliminary data.</text>
</comment>
<reference evidence="5" key="1">
    <citation type="submission" date="2021-02" db="EMBL/GenBank/DDBJ databases">
        <authorList>
            <person name="Nowell W R."/>
        </authorList>
    </citation>
    <scope>NUCLEOTIDE SEQUENCE</scope>
</reference>
<protein>
    <recommendedName>
        <fullName evidence="1">3',5'-cyclic-AMP phosphodiesterase</fullName>
        <ecNumber evidence="1">3.1.4.53</ecNumber>
    </recommendedName>
</protein>
<gene>
    <name evidence="5" type="ORF">BYL167_LOCUS71998</name>
</gene>
<proteinExistence type="predicted"/>
<evidence type="ECO:0000313" key="6">
    <source>
        <dbReference type="Proteomes" id="UP000681967"/>
    </source>
</evidence>
<sequence>MIVTPFAQLLASLKNVRKNFVDLTRIPPERAKRSSQLGCAQAASPNFMKVTATSTTAATSDDSSVSQAIATLEELDWCLEQLETMQTHKSVSDLASLKFKRMLNKELSHFAENNKSGAQISDYLYSTYT</sequence>
<evidence type="ECO:0000256" key="1">
    <source>
        <dbReference type="ARBA" id="ARBA00012276"/>
    </source>
</evidence>
<dbReference type="EC" id="3.1.4.53" evidence="1"/>
<feature type="domain" description="Phosphodiesterase 4 upstream conserved regions (UCR)" evidence="4">
    <location>
        <begin position="3"/>
        <end position="128"/>
    </location>
</feature>
<dbReference type="Pfam" id="PF18100">
    <property type="entry name" value="PDE4_UCR"/>
    <property type="match status" value="1"/>
</dbReference>
<evidence type="ECO:0000256" key="2">
    <source>
        <dbReference type="ARBA" id="ARBA00022801"/>
    </source>
</evidence>
<accession>A0A8S3G236</accession>
<feature type="non-terminal residue" evidence="5">
    <location>
        <position position="1"/>
    </location>
</feature>
<keyword evidence="3" id="KW-0114">cAMP</keyword>